<dbReference type="InterPro" id="IPR011990">
    <property type="entry name" value="TPR-like_helical_dom_sf"/>
</dbReference>
<dbReference type="OrthoDB" id="1658288at2759"/>
<gene>
    <name evidence="1" type="ORF">APUU_51065S</name>
</gene>
<reference evidence="1" key="2">
    <citation type="submission" date="2021-02" db="EMBL/GenBank/DDBJ databases">
        <title>Aspergillus puulaauensis MK2 genome sequence.</title>
        <authorList>
            <person name="Futagami T."/>
            <person name="Mori K."/>
            <person name="Kadooka C."/>
            <person name="Tanaka T."/>
        </authorList>
    </citation>
    <scope>NUCLEOTIDE SEQUENCE</scope>
    <source>
        <strain evidence="1">MK2</strain>
    </source>
</reference>
<dbReference type="PRINTS" id="PR00381">
    <property type="entry name" value="KINESINLIGHT"/>
</dbReference>
<dbReference type="GeneID" id="64976359"/>
<keyword evidence="2" id="KW-1185">Reference proteome</keyword>
<dbReference type="RefSeq" id="XP_041558548.1">
    <property type="nucleotide sequence ID" value="XM_041706132.1"/>
</dbReference>
<dbReference type="Pfam" id="PF13424">
    <property type="entry name" value="TPR_12"/>
    <property type="match status" value="1"/>
</dbReference>
<dbReference type="Pfam" id="PF13374">
    <property type="entry name" value="TPR_10"/>
    <property type="match status" value="5"/>
</dbReference>
<protein>
    <recommendedName>
        <fullName evidence="3">TPR-like protein</fullName>
    </recommendedName>
</protein>
<dbReference type="EMBL" id="AP024447">
    <property type="protein sequence ID" value="BCS26354.1"/>
    <property type="molecule type" value="Genomic_DNA"/>
</dbReference>
<dbReference type="KEGG" id="apuu:APUU_51065S"/>
<dbReference type="PANTHER" id="PTHR46082">
    <property type="entry name" value="ATP/GTP-BINDING PROTEIN-RELATED"/>
    <property type="match status" value="1"/>
</dbReference>
<dbReference type="Gene3D" id="1.25.40.10">
    <property type="entry name" value="Tetratricopeptide repeat domain"/>
    <property type="match status" value="2"/>
</dbReference>
<dbReference type="SMART" id="SM00028">
    <property type="entry name" value="TPR"/>
    <property type="match status" value="5"/>
</dbReference>
<reference evidence="1" key="1">
    <citation type="submission" date="2021-01" db="EMBL/GenBank/DDBJ databases">
        <authorList>
            <consortium name="Aspergillus puulaauensis MK2 genome sequencing consortium"/>
            <person name="Kazuki M."/>
            <person name="Futagami T."/>
        </authorList>
    </citation>
    <scope>NUCLEOTIDE SEQUENCE</scope>
    <source>
        <strain evidence="1">MK2</strain>
    </source>
</reference>
<evidence type="ECO:0008006" key="3">
    <source>
        <dbReference type="Google" id="ProtNLM"/>
    </source>
</evidence>
<dbReference type="SUPFAM" id="SSF48452">
    <property type="entry name" value="TPR-like"/>
    <property type="match status" value="3"/>
</dbReference>
<proteinExistence type="predicted"/>
<organism evidence="1 2">
    <name type="scientific">Aspergillus puulaauensis</name>
    <dbReference type="NCBI Taxonomy" id="1220207"/>
    <lineage>
        <taxon>Eukaryota</taxon>
        <taxon>Fungi</taxon>
        <taxon>Dikarya</taxon>
        <taxon>Ascomycota</taxon>
        <taxon>Pezizomycotina</taxon>
        <taxon>Eurotiomycetes</taxon>
        <taxon>Eurotiomycetidae</taxon>
        <taxon>Eurotiales</taxon>
        <taxon>Aspergillaceae</taxon>
        <taxon>Aspergillus</taxon>
    </lineage>
</organism>
<evidence type="ECO:0000313" key="1">
    <source>
        <dbReference type="EMBL" id="BCS26354.1"/>
    </source>
</evidence>
<dbReference type="InterPro" id="IPR053137">
    <property type="entry name" value="NLR-like"/>
</dbReference>
<name>A0A7R7XT72_9EURO</name>
<sequence length="630" mass="71762">MNMWCGGSAVSAELTDFLPRCENGCILFTTRSRRLAVKLASSSVVNIFEPDTETGVKIFEKTLIGQGLLDDKEVAITLLEQLAFLPLAITQAAAYINSNSLEISDYSALLQEQEPEVIELLSEDLGNRDEGRYKDVQSPVATTWLISFQQIQQLNPLAAEYLCFMACINPREIPQALLPEAASRKKRADAVGLLKAFSFVSEQIKGHTLSLHRLVHLSTRNWMRKQQQFSLHVRKTAIHFLQVFPNDDYKNKSIWRYYLPHALTLSGEGDFQKERERYIKLLRNMARCLRAEGRYNEAAVLFEDIVELKRRRISASRHSLSDSMSELAFTYWNQGQWRDAEELEKQTMEICKQALGLEHPNTLTSIANLACTYRCQGQYKKAEDLEKQTMEICNEVLGPNHSNTLVTMVNLACTYRYQAQYKEAKELEEHVLWTRKQVLGPDHPDTLAIMTNVACTYRCQGQYKEAEELEVQILRACKQALGPDHPDTLGKMVNLACTYKCHRRYKEADKLESEVLQTSKQVLGTEHPDTLTVMANLASTYQYQKQYTSAEELGAQILQARKRVLGPEHPSTLSSMASLAYTWHLQNKTHDALTLMKGCVTLRSRILGSSHPLTQLSSHSLRAWEEEEVK</sequence>
<dbReference type="PANTHER" id="PTHR46082:SF11">
    <property type="entry name" value="AAA+ ATPASE DOMAIN-CONTAINING PROTEIN-RELATED"/>
    <property type="match status" value="1"/>
</dbReference>
<accession>A0A7R7XT72</accession>
<dbReference type="NCBIfam" id="NF040586">
    <property type="entry name" value="FxSxx_TPR"/>
    <property type="match status" value="1"/>
</dbReference>
<evidence type="ECO:0000313" key="2">
    <source>
        <dbReference type="Proteomes" id="UP000654913"/>
    </source>
</evidence>
<dbReference type="Proteomes" id="UP000654913">
    <property type="component" value="Chromosome 5"/>
</dbReference>
<dbReference type="InterPro" id="IPR019734">
    <property type="entry name" value="TPR_rpt"/>
</dbReference>
<dbReference type="AlphaFoldDB" id="A0A7R7XT72"/>